<keyword evidence="8" id="KW-0238">DNA-binding</keyword>
<sequence>MKIQLDKKTLAEALALLERVIPSRSSNPLLTYLSLALPAAIPDGKGGALVLTGTNGEVDLRLFVLPSGREPVLGSGHVLIPAAPLAQVVRNLPGEEVLLEVEGELSLASASFQTRFAVADPEGFPEPLFPEPRLRLKAQDLLRALTHVRYAASNEEYRAIFRGIQLEFSEGGLRAVASDGYRLAVYDLKGAPVLERSAKLVVPARSVDEVVRVLKAVASPGDSDEVDLGFAEGTLGLSLAPKERPLGVRMAVRLMEGEFPDYERVIPKEYVLEAEVEADTLRESLKRVSVLADRQNHRVDLFFESASPLGEAREGRLTLSAEGDYGKGREELPVRASGVAMTVSFNARYLLDALGPLEGPVRLRLSGAQTPAVVSGGGEGEPDGYLAVVVPLRV</sequence>
<dbReference type="AlphaFoldDB" id="A0A0D6X9R4"/>
<dbReference type="OrthoDB" id="8421503at2"/>
<evidence type="ECO:0000256" key="4">
    <source>
        <dbReference type="ARBA" id="ARBA00022679"/>
    </source>
</evidence>
<feature type="domain" description="DNA polymerase III beta sliding clamp central" evidence="11">
    <location>
        <begin position="136"/>
        <end position="261"/>
    </location>
</feature>
<dbReference type="GO" id="GO:0006271">
    <property type="term" value="P:DNA strand elongation involved in DNA replication"/>
    <property type="evidence" value="ECO:0007669"/>
    <property type="project" value="TreeGrafter"/>
</dbReference>
<dbReference type="InterPro" id="IPR022634">
    <property type="entry name" value="DNA_polIII_beta_N"/>
</dbReference>
<keyword evidence="4 9" id="KW-0808">Transferase</keyword>
<dbReference type="Pfam" id="PF00712">
    <property type="entry name" value="DNA_pol3_beta"/>
    <property type="match status" value="1"/>
</dbReference>
<comment type="caution">
    <text evidence="13">The sequence shown here is derived from an EMBL/GenBank/DDBJ whole genome shotgun (WGS) entry which is preliminary data.</text>
</comment>
<gene>
    <name evidence="13" type="ORF">THFILI_11400</name>
</gene>
<organism evidence="13 14">
    <name type="scientific">Thermus filiformis</name>
    <dbReference type="NCBI Taxonomy" id="276"/>
    <lineage>
        <taxon>Bacteria</taxon>
        <taxon>Thermotogati</taxon>
        <taxon>Deinococcota</taxon>
        <taxon>Deinococci</taxon>
        <taxon>Thermales</taxon>
        <taxon>Thermaceae</taxon>
        <taxon>Thermus</taxon>
    </lineage>
</organism>
<evidence type="ECO:0000256" key="1">
    <source>
        <dbReference type="ARBA" id="ARBA00004496"/>
    </source>
</evidence>
<dbReference type="CDD" id="cd00140">
    <property type="entry name" value="beta_clamp"/>
    <property type="match status" value="1"/>
</dbReference>
<dbReference type="Gene3D" id="3.10.150.10">
    <property type="entry name" value="DNA Polymerase III, subunit A, domain 2"/>
    <property type="match status" value="3"/>
</dbReference>
<dbReference type="SUPFAM" id="SSF55979">
    <property type="entry name" value="DNA clamp"/>
    <property type="match status" value="3"/>
</dbReference>
<evidence type="ECO:0000256" key="3">
    <source>
        <dbReference type="ARBA" id="ARBA00022490"/>
    </source>
</evidence>
<dbReference type="STRING" id="276.THFILI_11400"/>
<evidence type="ECO:0000256" key="6">
    <source>
        <dbReference type="ARBA" id="ARBA00022705"/>
    </source>
</evidence>
<keyword evidence="3 9" id="KW-0963">Cytoplasm</keyword>
<accession>A0A0D6X9R4</accession>
<evidence type="ECO:0000259" key="10">
    <source>
        <dbReference type="Pfam" id="PF00712"/>
    </source>
</evidence>
<comment type="subcellular location">
    <subcellularLocation>
        <location evidence="1 9">Cytoplasm</location>
    </subcellularLocation>
</comment>
<comment type="similarity">
    <text evidence="2 9">Belongs to the beta sliding clamp family.</text>
</comment>
<dbReference type="SMART" id="SM00480">
    <property type="entry name" value="POL3Bc"/>
    <property type="match status" value="1"/>
</dbReference>
<comment type="subunit">
    <text evidence="9">Forms a ring-shaped head-to-tail homodimer around DNA.</text>
</comment>
<feature type="domain" description="DNA polymerase III beta sliding clamp C-terminal" evidence="12">
    <location>
        <begin position="264"/>
        <end position="376"/>
    </location>
</feature>
<dbReference type="EMBL" id="JPSL02000040">
    <property type="protein sequence ID" value="KIX84432.1"/>
    <property type="molecule type" value="Genomic_DNA"/>
</dbReference>
<keyword evidence="5 9" id="KW-0548">Nucleotidyltransferase</keyword>
<dbReference type="PANTHER" id="PTHR30478:SF0">
    <property type="entry name" value="BETA SLIDING CLAMP"/>
    <property type="match status" value="1"/>
</dbReference>
<dbReference type="InterPro" id="IPR022637">
    <property type="entry name" value="DNA_polIII_beta_cen"/>
</dbReference>
<evidence type="ECO:0000313" key="14">
    <source>
        <dbReference type="Proteomes" id="UP000030364"/>
    </source>
</evidence>
<dbReference type="GO" id="GO:0003677">
    <property type="term" value="F:DNA binding"/>
    <property type="evidence" value="ECO:0007669"/>
    <property type="project" value="UniProtKB-UniRule"/>
</dbReference>
<evidence type="ECO:0000256" key="5">
    <source>
        <dbReference type="ARBA" id="ARBA00022695"/>
    </source>
</evidence>
<dbReference type="InterPro" id="IPR001001">
    <property type="entry name" value="DNA_polIII_beta"/>
</dbReference>
<keyword evidence="7 9" id="KW-0239">DNA-directed DNA polymerase</keyword>
<evidence type="ECO:0000313" key="13">
    <source>
        <dbReference type="EMBL" id="KIX84432.1"/>
    </source>
</evidence>
<dbReference type="GO" id="GO:0008408">
    <property type="term" value="F:3'-5' exonuclease activity"/>
    <property type="evidence" value="ECO:0007669"/>
    <property type="project" value="InterPro"/>
</dbReference>
<feature type="domain" description="DNA polymerase III beta sliding clamp N-terminal" evidence="10">
    <location>
        <begin position="1"/>
        <end position="117"/>
    </location>
</feature>
<protein>
    <recommendedName>
        <fullName evidence="9">Beta sliding clamp</fullName>
    </recommendedName>
</protein>
<dbReference type="Pfam" id="PF02767">
    <property type="entry name" value="DNA_pol3_beta_2"/>
    <property type="match status" value="1"/>
</dbReference>
<keyword evidence="6 9" id="KW-0235">DNA replication</keyword>
<reference evidence="13 14" key="1">
    <citation type="journal article" date="2015" name="Genome Announc.">
        <title>Draft Genome Sequence of the Thermophile Thermus filiformis ATCC 43280, Producer of Carotenoid-(Di)glucoside-Branched Fatty Acid (Di)esters and Source of Hyperthermostable Enzymes of Biotechnological Interest.</title>
        <authorList>
            <person name="Mandelli F."/>
            <person name="Oliveira Ramires B."/>
            <person name="Couger M.B."/>
            <person name="Paixao D.A."/>
            <person name="Camilo C.M."/>
            <person name="Polikarpov I."/>
            <person name="Prade R."/>
            <person name="Riano-Pachon D.M."/>
            <person name="Squina F.M."/>
        </authorList>
    </citation>
    <scope>NUCLEOTIDE SEQUENCE [LARGE SCALE GENOMIC DNA]</scope>
    <source>
        <strain evidence="13 14">ATCC 43280</strain>
    </source>
</reference>
<evidence type="ECO:0000259" key="11">
    <source>
        <dbReference type="Pfam" id="PF02767"/>
    </source>
</evidence>
<dbReference type="InterPro" id="IPR046938">
    <property type="entry name" value="DNA_clamp_sf"/>
</dbReference>
<comment type="function">
    <text evidence="9">Confers DNA tethering and processivity to DNA polymerases and other proteins. Acts as a clamp, forming a ring around DNA (a reaction catalyzed by the clamp-loading complex) which diffuses in an ATP-independent manner freely and bidirectionally along dsDNA. Initially characterized for its ability to contact the catalytic subunit of DNA polymerase III (Pol III), a complex, multichain enzyme responsible for most of the replicative synthesis in bacteria; Pol III exhibits 3'-5' exonuclease proofreading activity. The beta chain is required for initiation of replication as well as for processivity of DNA replication.</text>
</comment>
<evidence type="ECO:0000259" key="12">
    <source>
        <dbReference type="Pfam" id="PF02768"/>
    </source>
</evidence>
<proteinExistence type="inferred from homology"/>
<dbReference type="Proteomes" id="UP000030364">
    <property type="component" value="Unassembled WGS sequence"/>
</dbReference>
<dbReference type="GO" id="GO:0003887">
    <property type="term" value="F:DNA-directed DNA polymerase activity"/>
    <property type="evidence" value="ECO:0007669"/>
    <property type="project" value="UniProtKB-UniRule"/>
</dbReference>
<dbReference type="InterPro" id="IPR022635">
    <property type="entry name" value="DNA_polIII_beta_C"/>
</dbReference>
<dbReference type="PIRSF" id="PIRSF000804">
    <property type="entry name" value="DNA_pol_III_b"/>
    <property type="match status" value="1"/>
</dbReference>
<keyword evidence="14" id="KW-1185">Reference proteome</keyword>
<evidence type="ECO:0000256" key="9">
    <source>
        <dbReference type="PIRNR" id="PIRNR000804"/>
    </source>
</evidence>
<evidence type="ECO:0000256" key="2">
    <source>
        <dbReference type="ARBA" id="ARBA00010752"/>
    </source>
</evidence>
<dbReference type="Pfam" id="PF02768">
    <property type="entry name" value="DNA_pol3_beta_3"/>
    <property type="match status" value="1"/>
</dbReference>
<dbReference type="GO" id="GO:0005737">
    <property type="term" value="C:cytoplasm"/>
    <property type="evidence" value="ECO:0007669"/>
    <property type="project" value="UniProtKB-SubCell"/>
</dbReference>
<name>A0A0D6X9R4_THEFI</name>
<dbReference type="NCBIfam" id="TIGR00663">
    <property type="entry name" value="dnan"/>
    <property type="match status" value="1"/>
</dbReference>
<evidence type="ECO:0000256" key="7">
    <source>
        <dbReference type="ARBA" id="ARBA00022932"/>
    </source>
</evidence>
<evidence type="ECO:0000256" key="8">
    <source>
        <dbReference type="ARBA" id="ARBA00023125"/>
    </source>
</evidence>
<dbReference type="GO" id="GO:0009360">
    <property type="term" value="C:DNA polymerase III complex"/>
    <property type="evidence" value="ECO:0007669"/>
    <property type="project" value="InterPro"/>
</dbReference>
<dbReference type="RefSeq" id="WP_038062638.1">
    <property type="nucleotide sequence ID" value="NZ_JPSL02000040.1"/>
</dbReference>
<dbReference type="PANTHER" id="PTHR30478">
    <property type="entry name" value="DNA POLYMERASE III SUBUNIT BETA"/>
    <property type="match status" value="1"/>
</dbReference>